<dbReference type="Gramene" id="ERM93406">
    <property type="protein sequence ID" value="ERM93406"/>
    <property type="gene ID" value="AMTR_s04834p00002510"/>
</dbReference>
<dbReference type="EMBL" id="KI397774">
    <property type="protein sequence ID" value="ERM93406.1"/>
    <property type="molecule type" value="Genomic_DNA"/>
</dbReference>
<feature type="non-terminal residue" evidence="2">
    <location>
        <position position="1"/>
    </location>
</feature>
<evidence type="ECO:0000313" key="2">
    <source>
        <dbReference type="EMBL" id="ERM93406.1"/>
    </source>
</evidence>
<evidence type="ECO:0000256" key="1">
    <source>
        <dbReference type="SAM" id="MobiDB-lite"/>
    </source>
</evidence>
<gene>
    <name evidence="2" type="ORF">AMTR_s04834p00002510</name>
</gene>
<dbReference type="AlphaFoldDB" id="U5CWU5"/>
<organism evidence="2 3">
    <name type="scientific">Amborella trichopoda</name>
    <dbReference type="NCBI Taxonomy" id="13333"/>
    <lineage>
        <taxon>Eukaryota</taxon>
        <taxon>Viridiplantae</taxon>
        <taxon>Streptophyta</taxon>
        <taxon>Embryophyta</taxon>
        <taxon>Tracheophyta</taxon>
        <taxon>Spermatophyta</taxon>
        <taxon>Magnoliopsida</taxon>
        <taxon>Amborellales</taxon>
        <taxon>Amborellaceae</taxon>
        <taxon>Amborella</taxon>
    </lineage>
</organism>
<reference evidence="3" key="1">
    <citation type="journal article" date="2013" name="Science">
        <title>The Amborella genome and the evolution of flowering plants.</title>
        <authorList>
            <consortium name="Amborella Genome Project"/>
        </authorList>
    </citation>
    <scope>NUCLEOTIDE SEQUENCE [LARGE SCALE GENOMIC DNA]</scope>
</reference>
<dbReference type="HOGENOM" id="CLU_3002588_0_0_1"/>
<proteinExistence type="predicted"/>
<evidence type="ECO:0000313" key="3">
    <source>
        <dbReference type="Proteomes" id="UP000017836"/>
    </source>
</evidence>
<feature type="non-terminal residue" evidence="2">
    <location>
        <position position="57"/>
    </location>
</feature>
<dbReference type="Proteomes" id="UP000017836">
    <property type="component" value="Unassembled WGS sequence"/>
</dbReference>
<sequence length="57" mass="6433">VALSLLFYYTGWEEIKAAIRKEVGPIRLSMHARAATRSPPESTVRPMKPIKPHTLDT</sequence>
<name>U5CWU5_AMBTC</name>
<protein>
    <submittedName>
        <fullName evidence="2">Uncharacterized protein</fullName>
    </submittedName>
</protein>
<feature type="region of interest" description="Disordered" evidence="1">
    <location>
        <begin position="32"/>
        <end position="57"/>
    </location>
</feature>
<accession>U5CWU5</accession>
<keyword evidence="3" id="KW-1185">Reference proteome</keyword>